<evidence type="ECO:0000256" key="1">
    <source>
        <dbReference type="SAM" id="SignalP"/>
    </source>
</evidence>
<dbReference type="EMBL" id="HAHL01000057">
    <property type="protein sequence ID" value="SNX33175.1"/>
    <property type="molecule type" value="Transcribed_RNA"/>
</dbReference>
<reference evidence="2" key="1">
    <citation type="submission" date="2017-05" db="EMBL/GenBank/DDBJ databases">
        <authorList>
            <person name="QRISCLOUD D."/>
        </authorList>
    </citation>
    <scope>NUCLEOTIDE SEQUENCE</scope>
</reference>
<dbReference type="Gene3D" id="2.10.80.10">
    <property type="entry name" value="Lipase, subunit A"/>
    <property type="match status" value="1"/>
</dbReference>
<evidence type="ECO:0000313" key="2">
    <source>
        <dbReference type="EMBL" id="SNX33175.1"/>
    </source>
</evidence>
<feature type="signal peptide" evidence="1">
    <location>
        <begin position="1"/>
        <end position="20"/>
    </location>
</feature>
<proteinExistence type="predicted"/>
<dbReference type="PROSITE" id="PS51257">
    <property type="entry name" value="PROKAR_LIPOPROTEIN"/>
    <property type="match status" value="1"/>
</dbReference>
<protein>
    <submittedName>
        <fullName evidence="2">U62-Liphistoxin-Lsp1a_1</fullName>
    </submittedName>
</protein>
<accession>A0A4Q8K2Z0</accession>
<feature type="chain" id="PRO_5020387246" evidence="1">
    <location>
        <begin position="21"/>
        <end position="102"/>
    </location>
</feature>
<organism evidence="2">
    <name type="scientific">Liphistius sp. SGP-2016</name>
    <dbReference type="NCBI Taxonomy" id="1905180"/>
    <lineage>
        <taxon>Eukaryota</taxon>
        <taxon>Metazoa</taxon>
        <taxon>Ecdysozoa</taxon>
        <taxon>Arthropoda</taxon>
        <taxon>Chelicerata</taxon>
        <taxon>Arachnida</taxon>
        <taxon>Araneae</taxon>
        <taxon>Mesothelae</taxon>
        <taxon>Liphistiidae</taxon>
        <taxon>Liphistius</taxon>
    </lineage>
</organism>
<sequence>MKAALFCIVFCIAIAVPAWGMSCRTEPERCKKDECCVEFGIFGRCRPLKAPGEKCEIKSIMDGKDKHMYALMCPCVEGYECTKNEVMGTLQGTCEAKSGSRK</sequence>
<reference evidence="2" key="2">
    <citation type="submission" date="2019-05" db="EMBL/GenBank/DDBJ databases">
        <title>Unravelling the molecular evolution of spider venoms.</title>
        <authorList>
            <person name="Pineda S."/>
        </authorList>
    </citation>
    <scope>NUCLEOTIDE SEQUENCE</scope>
</reference>
<name>A0A4Q8K2Z0_9ARAC</name>
<dbReference type="AlphaFoldDB" id="A0A4Q8K2Z0"/>
<keyword evidence="1" id="KW-0732">Signal</keyword>